<name>A0A6J5L7I5_9CAUD</name>
<proteinExistence type="predicted"/>
<accession>A0A6J5L7I5</accession>
<gene>
    <name evidence="1" type="ORF">UFOVP128_11</name>
    <name evidence="2" type="ORF">UFOVP243_33</name>
</gene>
<reference evidence="1" key="1">
    <citation type="submission" date="2020-04" db="EMBL/GenBank/DDBJ databases">
        <authorList>
            <person name="Chiriac C."/>
            <person name="Salcher M."/>
            <person name="Ghai R."/>
            <person name="Kavagutti S V."/>
        </authorList>
    </citation>
    <scope>NUCLEOTIDE SEQUENCE</scope>
</reference>
<evidence type="ECO:0000313" key="2">
    <source>
        <dbReference type="EMBL" id="CAB5222064.1"/>
    </source>
</evidence>
<organism evidence="1">
    <name type="scientific">uncultured Caudovirales phage</name>
    <dbReference type="NCBI Taxonomy" id="2100421"/>
    <lineage>
        <taxon>Viruses</taxon>
        <taxon>Duplodnaviria</taxon>
        <taxon>Heunggongvirae</taxon>
        <taxon>Uroviricota</taxon>
        <taxon>Caudoviricetes</taxon>
        <taxon>Peduoviridae</taxon>
        <taxon>Maltschvirus</taxon>
        <taxon>Maltschvirus maltsch</taxon>
    </lineage>
</organism>
<dbReference type="EMBL" id="LR798296">
    <property type="protein sequence ID" value="CAB5222064.1"/>
    <property type="molecule type" value="Genomic_DNA"/>
</dbReference>
<dbReference type="EMBL" id="LR796239">
    <property type="protein sequence ID" value="CAB4130558.1"/>
    <property type="molecule type" value="Genomic_DNA"/>
</dbReference>
<protein>
    <submittedName>
        <fullName evidence="1">Bacteriophage Mu, GpT</fullName>
    </submittedName>
</protein>
<dbReference type="Pfam" id="PF25209">
    <property type="entry name" value="Phage_capsid_4"/>
    <property type="match status" value="1"/>
</dbReference>
<sequence length="302" mass="33409">MSIINSGSFAKALWPGVNAWYGKAYNEYDTEYDKLFDKNTSTKAFEEDVGVSSFGLAVQKSEGAPISYDSERQAFTTRYQHAVFALGFIITREMMEDDQYDVVGQRKAQGLAFSMRQTKEVIGANVYNRAFNSSYTGGDGSSLIASNHANLKGGTWSNQIATASDLSEAALEQACIDIAGFTNDAGLLVAVKPETLIIPRQYIFEAKRILGSDGRVGTDNNDLNAIKGMGLIPEMVVNHYLTDVDAWFIRTNVPHGMKYFERRADQFDMDNDWDTENAKFKATARYSFGWTDPRGLYGSAGA</sequence>
<evidence type="ECO:0000313" key="1">
    <source>
        <dbReference type="EMBL" id="CAB4130558.1"/>
    </source>
</evidence>